<evidence type="ECO:0000313" key="2">
    <source>
        <dbReference type="EMBL" id="PTB60710.1"/>
    </source>
</evidence>
<dbReference type="Proteomes" id="UP000241690">
    <property type="component" value="Unassembled WGS sequence"/>
</dbReference>
<gene>
    <name evidence="2" type="ORF">M431DRAFT_477151</name>
</gene>
<accession>A0A2T4AUG2</accession>
<sequence>MEASQTADKWGIAIPLARAMAQRGSKAADQAHFLPSPRQVAGQVPGGPLTKTHESPDTSIKTGVRNSDVMVMAWVQKLWLGNRVQMLPPEQDHDSNAHQSLEIPVVCVLFQTGTAQIGNPNDILFTAMCVVGSFENPRHIVCDNRIVDKSANRQCAVALFAKVARQPGFQPSGTTRSIVAELNARIGPLCNAGKDHGGRWYPFCPHTYFGIGANVPGDAAGLVA</sequence>
<dbReference type="GeneID" id="36624110"/>
<name>A0A2T4AUG2_TRIHA</name>
<dbReference type="EMBL" id="KZ679675">
    <property type="protein sequence ID" value="PTB60710.1"/>
    <property type="molecule type" value="Genomic_DNA"/>
</dbReference>
<evidence type="ECO:0000313" key="3">
    <source>
        <dbReference type="Proteomes" id="UP000241690"/>
    </source>
</evidence>
<organism evidence="2 3">
    <name type="scientific">Trichoderma harzianum CBS 226.95</name>
    <dbReference type="NCBI Taxonomy" id="983964"/>
    <lineage>
        <taxon>Eukaryota</taxon>
        <taxon>Fungi</taxon>
        <taxon>Dikarya</taxon>
        <taxon>Ascomycota</taxon>
        <taxon>Pezizomycotina</taxon>
        <taxon>Sordariomycetes</taxon>
        <taxon>Hypocreomycetidae</taxon>
        <taxon>Hypocreales</taxon>
        <taxon>Hypocreaceae</taxon>
        <taxon>Trichoderma</taxon>
    </lineage>
</organism>
<evidence type="ECO:0000256" key="1">
    <source>
        <dbReference type="SAM" id="MobiDB-lite"/>
    </source>
</evidence>
<dbReference type="AlphaFoldDB" id="A0A2T4AUG2"/>
<reference evidence="2 3" key="1">
    <citation type="submission" date="2016-07" db="EMBL/GenBank/DDBJ databases">
        <title>Multiple horizontal gene transfer events from other fungi enriched the ability of initially mycotrophic Trichoderma (Ascomycota) to feed on dead plant biomass.</title>
        <authorList>
            <consortium name="DOE Joint Genome Institute"/>
            <person name="Aerts A."/>
            <person name="Atanasova L."/>
            <person name="Chenthamara K."/>
            <person name="Zhang J."/>
            <person name="Grujic M."/>
            <person name="Henrissat B."/>
            <person name="Kuo A."/>
            <person name="Salamov A."/>
            <person name="Lipzen A."/>
            <person name="Labutti K."/>
            <person name="Barry K."/>
            <person name="Miao Y."/>
            <person name="Rahimi M.J."/>
            <person name="Shen Q."/>
            <person name="Grigoriev I.V."/>
            <person name="Kubicek C.P."/>
            <person name="Druzhinina I.S."/>
        </authorList>
    </citation>
    <scope>NUCLEOTIDE SEQUENCE [LARGE SCALE GENOMIC DNA]</scope>
    <source>
        <strain evidence="2 3">CBS 226.95</strain>
    </source>
</reference>
<proteinExistence type="predicted"/>
<dbReference type="RefSeq" id="XP_024780387.1">
    <property type="nucleotide sequence ID" value="XM_024915541.1"/>
</dbReference>
<keyword evidence="3" id="KW-1185">Reference proteome</keyword>
<feature type="region of interest" description="Disordered" evidence="1">
    <location>
        <begin position="39"/>
        <end position="59"/>
    </location>
</feature>
<protein>
    <submittedName>
        <fullName evidence="2">Uncharacterized protein</fullName>
    </submittedName>
</protein>